<gene>
    <name evidence="1" type="ORF">S01H4_11767</name>
</gene>
<proteinExistence type="predicted"/>
<name>X0ZHL6_9ZZZZ</name>
<dbReference type="AlphaFoldDB" id="X0ZHL6"/>
<reference evidence="1" key="1">
    <citation type="journal article" date="2014" name="Front. Microbiol.">
        <title>High frequency of phylogenetically diverse reductive dehalogenase-homologous genes in deep subseafloor sedimentary metagenomes.</title>
        <authorList>
            <person name="Kawai M."/>
            <person name="Futagami T."/>
            <person name="Toyoda A."/>
            <person name="Takaki Y."/>
            <person name="Nishi S."/>
            <person name="Hori S."/>
            <person name="Arai W."/>
            <person name="Tsubouchi T."/>
            <person name="Morono Y."/>
            <person name="Uchiyama I."/>
            <person name="Ito T."/>
            <person name="Fujiyama A."/>
            <person name="Inagaki F."/>
            <person name="Takami H."/>
        </authorList>
    </citation>
    <scope>NUCLEOTIDE SEQUENCE</scope>
    <source>
        <strain evidence="1">Expedition CK06-06</strain>
    </source>
</reference>
<accession>X0ZHL6</accession>
<dbReference type="EMBL" id="BART01004839">
    <property type="protein sequence ID" value="GAG57627.1"/>
    <property type="molecule type" value="Genomic_DNA"/>
</dbReference>
<protein>
    <submittedName>
        <fullName evidence="1">Uncharacterized protein</fullName>
    </submittedName>
</protein>
<organism evidence="1">
    <name type="scientific">marine sediment metagenome</name>
    <dbReference type="NCBI Taxonomy" id="412755"/>
    <lineage>
        <taxon>unclassified sequences</taxon>
        <taxon>metagenomes</taxon>
        <taxon>ecological metagenomes</taxon>
    </lineage>
</organism>
<evidence type="ECO:0000313" key="1">
    <source>
        <dbReference type="EMBL" id="GAG57627.1"/>
    </source>
</evidence>
<comment type="caution">
    <text evidence="1">The sequence shown here is derived from an EMBL/GenBank/DDBJ whole genome shotgun (WGS) entry which is preliminary data.</text>
</comment>
<sequence>MNKSILIEKWQEKHSDILSEYSKGHKDNEVMKMYRTQMKNVLEFIDDIKNLNGATVKLREGGEFELDFCFECYQMTNHIARICQKCKPPSET</sequence>